<feature type="region of interest" description="Disordered" evidence="2">
    <location>
        <begin position="27"/>
        <end position="52"/>
    </location>
</feature>
<comment type="caution">
    <text evidence="4">The sequence shown here is derived from an EMBL/GenBank/DDBJ whole genome shotgun (WGS) entry which is preliminary data.</text>
</comment>
<accession>A0ABW0HLX7</accession>
<evidence type="ECO:0000256" key="3">
    <source>
        <dbReference type="SAM" id="SignalP"/>
    </source>
</evidence>
<feature type="chain" id="PRO_5045810283" evidence="3">
    <location>
        <begin position="31"/>
        <end position="464"/>
    </location>
</feature>
<proteinExistence type="predicted"/>
<dbReference type="EMBL" id="JBHSMI010000010">
    <property type="protein sequence ID" value="MFC5402249.1"/>
    <property type="molecule type" value="Genomic_DNA"/>
</dbReference>
<evidence type="ECO:0000256" key="2">
    <source>
        <dbReference type="SAM" id="MobiDB-lite"/>
    </source>
</evidence>
<organism evidence="4 5">
    <name type="scientific">Cohnella soli</name>
    <dbReference type="NCBI Taxonomy" id="425005"/>
    <lineage>
        <taxon>Bacteria</taxon>
        <taxon>Bacillati</taxon>
        <taxon>Bacillota</taxon>
        <taxon>Bacilli</taxon>
        <taxon>Bacillales</taxon>
        <taxon>Paenibacillaceae</taxon>
        <taxon>Cohnella</taxon>
    </lineage>
</organism>
<gene>
    <name evidence="4" type="ORF">ACFPOF_05810</name>
</gene>
<dbReference type="SUPFAM" id="SSF53850">
    <property type="entry name" value="Periplasmic binding protein-like II"/>
    <property type="match status" value="1"/>
</dbReference>
<keyword evidence="5" id="KW-1185">Reference proteome</keyword>
<dbReference type="PANTHER" id="PTHR43649">
    <property type="entry name" value="ARABINOSE-BINDING PROTEIN-RELATED"/>
    <property type="match status" value="1"/>
</dbReference>
<dbReference type="PROSITE" id="PS51257">
    <property type="entry name" value="PROKAR_LIPOPROTEIN"/>
    <property type="match status" value="1"/>
</dbReference>
<keyword evidence="1 3" id="KW-0732">Signal</keyword>
<dbReference type="RefSeq" id="WP_378130528.1">
    <property type="nucleotide sequence ID" value="NZ_JBHSMI010000010.1"/>
</dbReference>
<feature type="signal peptide" evidence="3">
    <location>
        <begin position="1"/>
        <end position="30"/>
    </location>
</feature>
<protein>
    <submittedName>
        <fullName evidence="4">ABC transporter substrate-binding protein</fullName>
    </submittedName>
</protein>
<evidence type="ECO:0000256" key="1">
    <source>
        <dbReference type="ARBA" id="ARBA00022729"/>
    </source>
</evidence>
<evidence type="ECO:0000313" key="5">
    <source>
        <dbReference type="Proteomes" id="UP001596113"/>
    </source>
</evidence>
<dbReference type="Proteomes" id="UP001596113">
    <property type="component" value="Unassembled WGS sequence"/>
</dbReference>
<reference evidence="5" key="1">
    <citation type="journal article" date="2019" name="Int. J. Syst. Evol. Microbiol.">
        <title>The Global Catalogue of Microorganisms (GCM) 10K type strain sequencing project: providing services to taxonomists for standard genome sequencing and annotation.</title>
        <authorList>
            <consortium name="The Broad Institute Genomics Platform"/>
            <consortium name="The Broad Institute Genome Sequencing Center for Infectious Disease"/>
            <person name="Wu L."/>
            <person name="Ma J."/>
        </authorList>
    </citation>
    <scope>NUCLEOTIDE SEQUENCE [LARGE SCALE GENOMIC DNA]</scope>
    <source>
        <strain evidence="5">CGMCC 1.18575</strain>
    </source>
</reference>
<dbReference type="InterPro" id="IPR050490">
    <property type="entry name" value="Bact_solute-bd_prot1"/>
</dbReference>
<name>A0ABW0HLX7_9BACL</name>
<evidence type="ECO:0000313" key="4">
    <source>
        <dbReference type="EMBL" id="MFC5402249.1"/>
    </source>
</evidence>
<sequence length="464" mass="51143">MQAIKRTTGIILTAALSAMLFAGCSNNSNSSETGGNPSSPAASGGEGSAPPASDKEVVVLKYAVSADQAARQSTKDLLALVEKKLGNVKLEPIVIPGEGAEWNKKVTISLMAGDEMDVLYQNATTYQKFATANLIEPLDEMISQDNYDVDSIYGSSISKYNDKIYMLPAFRDVHVTMYNKNLFDEAHVPYPDNATWTWDKYVETAQAISKLGKGTYGSYMLDWDNYFMFKARQMKVPEYKPDGTSNYDDPAFAESMKFYGDLGNELKVQPDFITFKSKKMPWDTFLTTNNYGMFVVGNWAVQSAMDKKQYPRDWKLGVAIMPQIDAGGKTVMGIMGGYSVSSTSKHKKEAYEAVKVLAELQWTLPGNIPARVDLSAEEVNSIFQPMVDGLKDDGITVEELKAAILNPSLDIVSEKIVGPGMTQITSLIMSEGELYATKQRTLEQTMKELKEKADKAIAEDQSTP</sequence>
<dbReference type="Gene3D" id="3.40.190.10">
    <property type="entry name" value="Periplasmic binding protein-like II"/>
    <property type="match status" value="1"/>
</dbReference>
<dbReference type="PANTHER" id="PTHR43649:SF33">
    <property type="entry name" value="POLYGALACTURONAN_RHAMNOGALACTURONAN-BINDING PROTEIN YTCQ"/>
    <property type="match status" value="1"/>
</dbReference>